<feature type="region of interest" description="Disordered" evidence="1">
    <location>
        <begin position="101"/>
        <end position="133"/>
    </location>
</feature>
<dbReference type="InterPro" id="IPR028101">
    <property type="entry name" value="DUF4616"/>
</dbReference>
<dbReference type="AlphaFoldDB" id="A0A6P6DRT9"/>
<name>A0A6P6DRT9_OCTDE</name>
<gene>
    <name evidence="3" type="primary">CUNH14orf93</name>
</gene>
<accession>A0A6P6DRT9</accession>
<proteinExistence type="predicted"/>
<keyword evidence="2" id="KW-1185">Reference proteome</keyword>
<sequence>MSFSATILFSPPSGSETRCCCCACKSESSGGSAGSQGRNPPPGTPITVTGHGLAVQSSEQLLHVIYQRVDKAVGLAEAALGLARANNELLKRLQEEVGELRQGKVCSPEDDGESRAHSPAPEETGPLKESPGDACKTLSAVEEECDSVGSSVQVVIEELLGAASAVGSGPLGFPAPQRDLRLPGCSLAAGEGPPLLHPKLVHNVHNHITNEKRFNGSESIKSSWNISVVKFLLEKLKQELVTSPHNYTDKELKGACVAYFLTKRREYRNSLNPFKGLKEKEEKKLRSRRYRLFANRSSIMRHFGPEDQCLWKDVTEELMSDEEDSLNEPGVWVARPPRFRAQRLTELCYHLDANSKHGTKANRVYGPPSDRLPSAEVQLLPPELYNPNFQEEEEGGPENGPVSPSFDQSHKTCCPDLNSFIEIKVEKDE</sequence>
<evidence type="ECO:0000313" key="2">
    <source>
        <dbReference type="Proteomes" id="UP000515203"/>
    </source>
</evidence>
<dbReference type="Proteomes" id="UP000515203">
    <property type="component" value="Unplaced"/>
</dbReference>
<dbReference type="CTD" id="140904555"/>
<feature type="region of interest" description="Disordered" evidence="1">
    <location>
        <begin position="28"/>
        <end position="49"/>
    </location>
</feature>
<protein>
    <submittedName>
        <fullName evidence="3">Uncharacterized protein C14orf93 homolog isoform X2</fullName>
    </submittedName>
</protein>
<dbReference type="PANTHER" id="PTHR14375:SF2">
    <property type="entry name" value="SIMILAR TO RIKEN CDNA 4931414P19"/>
    <property type="match status" value="1"/>
</dbReference>
<organism evidence="2 3">
    <name type="scientific">Octodon degus</name>
    <name type="common">Degu</name>
    <name type="synonym">Sciurus degus</name>
    <dbReference type="NCBI Taxonomy" id="10160"/>
    <lineage>
        <taxon>Eukaryota</taxon>
        <taxon>Metazoa</taxon>
        <taxon>Chordata</taxon>
        <taxon>Craniata</taxon>
        <taxon>Vertebrata</taxon>
        <taxon>Euteleostomi</taxon>
        <taxon>Mammalia</taxon>
        <taxon>Eutheria</taxon>
        <taxon>Euarchontoglires</taxon>
        <taxon>Glires</taxon>
        <taxon>Rodentia</taxon>
        <taxon>Hystricomorpha</taxon>
        <taxon>Octodontidae</taxon>
        <taxon>Octodon</taxon>
    </lineage>
</organism>
<dbReference type="Pfam" id="PF15394">
    <property type="entry name" value="DUF4616"/>
    <property type="match status" value="2"/>
</dbReference>
<reference evidence="3" key="1">
    <citation type="submission" date="2025-08" db="UniProtKB">
        <authorList>
            <consortium name="RefSeq"/>
        </authorList>
    </citation>
    <scope>IDENTIFICATION</scope>
</reference>
<evidence type="ECO:0000256" key="1">
    <source>
        <dbReference type="SAM" id="MobiDB-lite"/>
    </source>
</evidence>
<dbReference type="PANTHER" id="PTHR14375">
    <property type="entry name" value="SIMILAR TO RIKEN CDNA 4931414P19"/>
    <property type="match status" value="1"/>
</dbReference>
<feature type="region of interest" description="Disordered" evidence="1">
    <location>
        <begin position="386"/>
        <end position="413"/>
    </location>
</feature>
<evidence type="ECO:0000313" key="3">
    <source>
        <dbReference type="RefSeq" id="XP_023562696.1"/>
    </source>
</evidence>
<dbReference type="RefSeq" id="XP_023562696.1">
    <property type="nucleotide sequence ID" value="XM_023706928.1"/>
</dbReference>
<dbReference type="GeneID" id="101584141"/>